<evidence type="ECO:0008006" key="4">
    <source>
        <dbReference type="Google" id="ProtNLM"/>
    </source>
</evidence>
<organism evidence="2 3">
    <name type="scientific">Lacticaseibacillus huelsenbergensis</name>
    <dbReference type="NCBI Taxonomy" id="3035291"/>
    <lineage>
        <taxon>Bacteria</taxon>
        <taxon>Bacillati</taxon>
        <taxon>Bacillota</taxon>
        <taxon>Bacilli</taxon>
        <taxon>Lactobacillales</taxon>
        <taxon>Lactobacillaceae</taxon>
        <taxon>Lacticaseibacillus</taxon>
    </lineage>
</organism>
<dbReference type="PROSITE" id="PS51257">
    <property type="entry name" value="PROKAR_LIPOPROTEIN"/>
    <property type="match status" value="1"/>
</dbReference>
<protein>
    <recommendedName>
        <fullName evidence="4">Lipoprotein</fullName>
    </recommendedName>
</protein>
<dbReference type="EMBL" id="CP120687">
    <property type="protein sequence ID" value="WFB38767.1"/>
    <property type="molecule type" value="Genomic_DNA"/>
</dbReference>
<dbReference type="Proteomes" id="UP001220228">
    <property type="component" value="Chromosome"/>
</dbReference>
<sequence>MRIRKIAIALTLLLGTIVLSGCSHSNRTSNSTNKITTNQSLPDNRTVVNSIMHSPKLQIFFQAPIPLDKDSRPGSVYLIKNDRVAELTVQSDPHDANGRNLPSITFGEIARLKTTDKILQRLRKSYGDSWRDADTSKVGKFTYSQKVKYALDTNHTNNKTKSITLIYHFSEDPAPSDNAHYISFYFPAQNQQLYSTHFAGYVSDEQGGETIMTIVPNSKTFYSLDKKDKKRFIVNPNYQNYK</sequence>
<evidence type="ECO:0000313" key="3">
    <source>
        <dbReference type="Proteomes" id="UP001220228"/>
    </source>
</evidence>
<feature type="signal peptide" evidence="1">
    <location>
        <begin position="1"/>
        <end position="25"/>
    </location>
</feature>
<proteinExistence type="predicted"/>
<dbReference type="RefSeq" id="WP_217774553.1">
    <property type="nucleotide sequence ID" value="NZ_CP120687.1"/>
</dbReference>
<feature type="chain" id="PRO_5045190343" description="Lipoprotein" evidence="1">
    <location>
        <begin position="26"/>
        <end position="242"/>
    </location>
</feature>
<evidence type="ECO:0000313" key="2">
    <source>
        <dbReference type="EMBL" id="WFB38767.1"/>
    </source>
</evidence>
<gene>
    <name evidence="2" type="ORF">LHUE1_002310</name>
</gene>
<reference evidence="2 3" key="1">
    <citation type="submission" date="2023-03" db="EMBL/GenBank/DDBJ databases">
        <authorList>
            <person name="Ruckert-Reed C."/>
        </authorList>
    </citation>
    <scope>NUCLEOTIDE SEQUENCE [LARGE SCALE GENOMIC DNA]</scope>
    <source>
        <strain evidence="2 3">DSM 115425</strain>
    </source>
</reference>
<keyword evidence="1" id="KW-0732">Signal</keyword>
<name>A0ABY8DRY4_9LACO</name>
<evidence type="ECO:0000256" key="1">
    <source>
        <dbReference type="SAM" id="SignalP"/>
    </source>
</evidence>
<keyword evidence="3" id="KW-1185">Reference proteome</keyword>
<accession>A0ABY8DRY4</accession>